<proteinExistence type="predicted"/>
<name>A0A5C8M1D1_9GAMM</name>
<dbReference type="RefSeq" id="WP_147903044.1">
    <property type="nucleotide sequence ID" value="NZ_BAAAGC010000002.1"/>
</dbReference>
<evidence type="ECO:0000313" key="2">
    <source>
        <dbReference type="Proteomes" id="UP000321814"/>
    </source>
</evidence>
<reference evidence="1 2" key="1">
    <citation type="submission" date="2019-08" db="EMBL/GenBank/DDBJ databases">
        <title>Draft genome analysis of Rheinheimera tangshanensis isolated from the roots of fresh rice plants (Oryza sativa).</title>
        <authorList>
            <person name="Yu Q."/>
            <person name="Qi Y."/>
            <person name="Zhang H."/>
            <person name="Pu J."/>
        </authorList>
    </citation>
    <scope>NUCLEOTIDE SEQUENCE [LARGE SCALE GENOMIC DNA]</scope>
    <source>
        <strain evidence="1 2">JA3-B52</strain>
    </source>
</reference>
<dbReference type="AlphaFoldDB" id="A0A5C8M1D1"/>
<evidence type="ECO:0000313" key="1">
    <source>
        <dbReference type="EMBL" id="TXK83181.1"/>
    </source>
</evidence>
<organism evidence="1 2">
    <name type="scientific">Rheinheimera tangshanensis</name>
    <dbReference type="NCBI Taxonomy" id="400153"/>
    <lineage>
        <taxon>Bacteria</taxon>
        <taxon>Pseudomonadati</taxon>
        <taxon>Pseudomonadota</taxon>
        <taxon>Gammaproteobacteria</taxon>
        <taxon>Chromatiales</taxon>
        <taxon>Chromatiaceae</taxon>
        <taxon>Rheinheimera</taxon>
    </lineage>
</organism>
<keyword evidence="2" id="KW-1185">Reference proteome</keyword>
<comment type="caution">
    <text evidence="1">The sequence shown here is derived from an EMBL/GenBank/DDBJ whole genome shotgun (WGS) entry which is preliminary data.</text>
</comment>
<dbReference type="Proteomes" id="UP000321814">
    <property type="component" value="Unassembled WGS sequence"/>
</dbReference>
<gene>
    <name evidence="1" type="ORF">FU839_02615</name>
</gene>
<accession>A0A5C8M1D1</accession>
<sequence>MFRRDAMFKQSLIQVFKGLAEFHGYVPDTTALKTGADKTATISPVKQAQVSASNQATTVSCC</sequence>
<dbReference type="EMBL" id="VRLR01000001">
    <property type="protein sequence ID" value="TXK83181.1"/>
    <property type="molecule type" value="Genomic_DNA"/>
</dbReference>
<protein>
    <submittedName>
        <fullName evidence="1">Uncharacterized protein</fullName>
    </submittedName>
</protein>